<dbReference type="PANTHER" id="PTHR32282">
    <property type="entry name" value="BINDING PROTEIN TRANSPEPTIDASE, PUTATIVE-RELATED"/>
    <property type="match status" value="1"/>
</dbReference>
<dbReference type="InterPro" id="IPR001264">
    <property type="entry name" value="Glyco_trans_51"/>
</dbReference>
<keyword evidence="10" id="KW-0472">Membrane</keyword>
<evidence type="ECO:0000256" key="3">
    <source>
        <dbReference type="ARBA" id="ARBA00022676"/>
    </source>
</evidence>
<evidence type="ECO:0000256" key="2">
    <source>
        <dbReference type="ARBA" id="ARBA00022670"/>
    </source>
</evidence>
<feature type="compositionally biased region" description="Gly residues" evidence="9">
    <location>
        <begin position="803"/>
        <end position="833"/>
    </location>
</feature>
<feature type="compositionally biased region" description="Acidic residues" evidence="9">
    <location>
        <begin position="13"/>
        <end position="23"/>
    </location>
</feature>
<dbReference type="SUPFAM" id="SSF53955">
    <property type="entry name" value="Lysozyme-like"/>
    <property type="match status" value="1"/>
</dbReference>
<evidence type="ECO:0000256" key="5">
    <source>
        <dbReference type="ARBA" id="ARBA00022801"/>
    </source>
</evidence>
<comment type="caution">
    <text evidence="12">The sequence shown here is derived from an EMBL/GenBank/DDBJ whole genome shotgun (WGS) entry which is preliminary data.</text>
</comment>
<evidence type="ECO:0000256" key="7">
    <source>
        <dbReference type="ARBA" id="ARBA00034000"/>
    </source>
</evidence>
<dbReference type="CDD" id="cd06577">
    <property type="entry name" value="PASTA_pknB"/>
    <property type="match status" value="1"/>
</dbReference>
<dbReference type="RefSeq" id="WP_170044671.1">
    <property type="nucleotide sequence ID" value="NZ_PGTZ01000009.1"/>
</dbReference>
<keyword evidence="10" id="KW-0812">Transmembrane</keyword>
<evidence type="ECO:0000313" key="12">
    <source>
        <dbReference type="EMBL" id="PJI91095.1"/>
    </source>
</evidence>
<evidence type="ECO:0000256" key="4">
    <source>
        <dbReference type="ARBA" id="ARBA00022679"/>
    </source>
</evidence>
<evidence type="ECO:0000256" key="9">
    <source>
        <dbReference type="SAM" id="MobiDB-lite"/>
    </source>
</evidence>
<dbReference type="Gene3D" id="1.10.3810.10">
    <property type="entry name" value="Biosynthetic peptidoglycan transglycosylase-like"/>
    <property type="match status" value="1"/>
</dbReference>
<keyword evidence="4" id="KW-0808">Transferase</keyword>
<keyword evidence="10" id="KW-1133">Transmembrane helix</keyword>
<keyword evidence="13" id="KW-1185">Reference proteome</keyword>
<feature type="region of interest" description="Disordered" evidence="9">
    <location>
        <begin position="1"/>
        <end position="26"/>
    </location>
</feature>
<dbReference type="GO" id="GO:0008955">
    <property type="term" value="F:peptidoglycan glycosyltransferase activity"/>
    <property type="evidence" value="ECO:0007669"/>
    <property type="project" value="UniProtKB-EC"/>
</dbReference>
<dbReference type="Proteomes" id="UP000231586">
    <property type="component" value="Unassembled WGS sequence"/>
</dbReference>
<dbReference type="InterPro" id="IPR012338">
    <property type="entry name" value="Beta-lactam/transpept-like"/>
</dbReference>
<keyword evidence="6" id="KW-0511">Multifunctional enzyme</keyword>
<evidence type="ECO:0000256" key="1">
    <source>
        <dbReference type="ARBA" id="ARBA00022645"/>
    </source>
</evidence>
<dbReference type="InterPro" id="IPR023346">
    <property type="entry name" value="Lysozyme-like_dom_sf"/>
</dbReference>
<dbReference type="GO" id="GO:0009252">
    <property type="term" value="P:peptidoglycan biosynthetic process"/>
    <property type="evidence" value="ECO:0007669"/>
    <property type="project" value="TreeGrafter"/>
</dbReference>
<accession>A0A2M8WJJ1</accession>
<dbReference type="InterPro" id="IPR036950">
    <property type="entry name" value="PBP_transglycosylase"/>
</dbReference>
<feature type="region of interest" description="Disordered" evidence="9">
    <location>
        <begin position="773"/>
        <end position="833"/>
    </location>
</feature>
<dbReference type="Pfam" id="PF00905">
    <property type="entry name" value="Transpeptidase"/>
    <property type="match status" value="1"/>
</dbReference>
<protein>
    <submittedName>
        <fullName evidence="12">Membrane peptidoglycan carboxypeptidase</fullName>
    </submittedName>
</protein>
<evidence type="ECO:0000313" key="13">
    <source>
        <dbReference type="Proteomes" id="UP000231586"/>
    </source>
</evidence>
<dbReference type="InterPro" id="IPR001460">
    <property type="entry name" value="PCN-bd_Tpept"/>
</dbReference>
<dbReference type="InterPro" id="IPR005543">
    <property type="entry name" value="PASTA_dom"/>
</dbReference>
<dbReference type="GO" id="GO:0008658">
    <property type="term" value="F:penicillin binding"/>
    <property type="evidence" value="ECO:0007669"/>
    <property type="project" value="InterPro"/>
</dbReference>
<feature type="compositionally biased region" description="Low complexity" evidence="9">
    <location>
        <begin position="773"/>
        <end position="802"/>
    </location>
</feature>
<keyword evidence="3" id="KW-0328">Glycosyltransferase</keyword>
<evidence type="ECO:0000256" key="10">
    <source>
        <dbReference type="SAM" id="Phobius"/>
    </source>
</evidence>
<evidence type="ECO:0000256" key="8">
    <source>
        <dbReference type="ARBA" id="ARBA00049902"/>
    </source>
</evidence>
<dbReference type="Gene3D" id="3.40.710.10">
    <property type="entry name" value="DD-peptidase/beta-lactamase superfamily"/>
    <property type="match status" value="1"/>
</dbReference>
<dbReference type="PROSITE" id="PS51178">
    <property type="entry name" value="PASTA"/>
    <property type="match status" value="1"/>
</dbReference>
<evidence type="ECO:0000259" key="11">
    <source>
        <dbReference type="PROSITE" id="PS51178"/>
    </source>
</evidence>
<dbReference type="Pfam" id="PF00912">
    <property type="entry name" value="Transgly"/>
    <property type="match status" value="1"/>
</dbReference>
<feature type="compositionally biased region" description="Low complexity" evidence="9">
    <location>
        <begin position="671"/>
        <end position="697"/>
    </location>
</feature>
<dbReference type="EMBL" id="PGTZ01000009">
    <property type="protein sequence ID" value="PJI91095.1"/>
    <property type="molecule type" value="Genomic_DNA"/>
</dbReference>
<proteinExistence type="predicted"/>
<comment type="catalytic activity">
    <reaction evidence="8">
        <text>[GlcNAc-(1-&gt;4)-Mur2Ac(oyl-L-Ala-gamma-D-Glu-L-Lys-D-Ala-D-Ala)](n)-di-trans,octa-cis-undecaprenyl diphosphate + beta-D-GlcNAc-(1-&gt;4)-Mur2Ac(oyl-L-Ala-gamma-D-Glu-L-Lys-D-Ala-D-Ala)-di-trans,octa-cis-undecaprenyl diphosphate = [GlcNAc-(1-&gt;4)-Mur2Ac(oyl-L-Ala-gamma-D-Glu-L-Lys-D-Ala-D-Ala)](n+1)-di-trans,octa-cis-undecaprenyl diphosphate + di-trans,octa-cis-undecaprenyl diphosphate + H(+)</text>
        <dbReference type="Rhea" id="RHEA:23708"/>
        <dbReference type="Rhea" id="RHEA-COMP:9602"/>
        <dbReference type="Rhea" id="RHEA-COMP:9603"/>
        <dbReference type="ChEBI" id="CHEBI:15378"/>
        <dbReference type="ChEBI" id="CHEBI:58405"/>
        <dbReference type="ChEBI" id="CHEBI:60033"/>
        <dbReference type="ChEBI" id="CHEBI:78435"/>
        <dbReference type="EC" id="2.4.99.28"/>
    </reaction>
</comment>
<dbReference type="InterPro" id="IPR050396">
    <property type="entry name" value="Glycosyltr_51/Transpeptidase"/>
</dbReference>
<sequence>MADDDALATGDASADEADGELAGEDGARTPYVRTGWRRFFNYPRSHVTSFRRWLPSWRVVIGSILGCFALGAGVLVAAYATTTVPTEPAALTQWQTTTVFYSDGKTVIGTLRDDNAQNRKIIDTSKLPSYVRDAVVASEDRSFYENSGVDLKGMARAALTNLKYGTHQGGSTITQQTAERYYTSGTTSDYVGKLKEAMLAVKMSKSQDKDKILENYLNTIYFGRGANGIEAAANAYFGISAAKLSPSQSALLAGLIPGPGIYDPRVNPDLSEGRWSRCLGFMKDDGYITQKQYDDAMKKGMPVTKKVKTSQQNAGQNGYILQMVRDEIEKQTGMTDEQVNQRGMNIVTTIDKSMEADAVKSVAETPKDANPRMGTGLVTLDPKTGEIKALYGGPDYLKNQRNAVTKASAQAGSTFKAFTLAAGLRAGDSLDQIYDGSDQRVVPGWDKPVSNFEGESEARVTLKRAFALSINTVFAQVNDQVGPSATAAMAKRLGITTEVQTNAANVLGTASVHPLDLANAYATFANEGIKTTPHIIKTAKELDGDLVYKGSTKGTRVIDAEIASGVTEAAQDVVHEGSGMTAQGLGRPVAGKTGSSNLNHSAWFVGYTPQLVTAVGLWQSGKDGSEQTIAGFGGWNYITGSTWPTTLWTNYMKRAMDGMDVEDFPEYQPTMATWTPTPTWTQTQQPTQEPTQASTPTDEPTQQDDGTAQIPDVSGQSEAAARQLLQNAGFQVTTRQVPSDKVAQGVVLSTLPGGGVTAKRGSAVILLVSSGPPVVVPTQAPTPTSKPTSKPTTTSEPTSTPTQGGGDDGGGGGGNGGGGNGGGGNGGGQAGNG</sequence>
<dbReference type="GO" id="GO:0030288">
    <property type="term" value="C:outer membrane-bounded periplasmic space"/>
    <property type="evidence" value="ECO:0007669"/>
    <property type="project" value="TreeGrafter"/>
</dbReference>
<reference evidence="12 13" key="1">
    <citation type="submission" date="2017-11" db="EMBL/GenBank/DDBJ databases">
        <title>Genomic Encyclopedia of Archaeal and Bacterial Type Strains, Phase II (KMG-II): From Individual Species to Whole Genera.</title>
        <authorList>
            <person name="Goeker M."/>
        </authorList>
    </citation>
    <scope>NUCLEOTIDE SEQUENCE [LARGE SCALE GENOMIC DNA]</scope>
    <source>
        <strain evidence="12 13">DSM 22413</strain>
    </source>
</reference>
<dbReference type="PANTHER" id="PTHR32282:SF34">
    <property type="entry name" value="PENICILLIN-BINDING PROTEIN 1A"/>
    <property type="match status" value="1"/>
</dbReference>
<dbReference type="SUPFAM" id="SSF56601">
    <property type="entry name" value="beta-lactamase/transpeptidase-like"/>
    <property type="match status" value="1"/>
</dbReference>
<dbReference type="AlphaFoldDB" id="A0A2M8WJJ1"/>
<dbReference type="Gene3D" id="3.30.10.20">
    <property type="match status" value="1"/>
</dbReference>
<keyword evidence="1 12" id="KW-0121">Carboxypeptidase</keyword>
<keyword evidence="2" id="KW-0645">Protease</keyword>
<comment type="catalytic activity">
    <reaction evidence="7">
        <text>Preferential cleavage: (Ac)2-L-Lys-D-Ala-|-D-Ala. Also transpeptidation of peptidyl-alanyl moieties that are N-acyl substituents of D-alanine.</text>
        <dbReference type="EC" id="3.4.16.4"/>
    </reaction>
</comment>
<feature type="transmembrane region" description="Helical" evidence="10">
    <location>
        <begin position="59"/>
        <end position="80"/>
    </location>
</feature>
<dbReference type="GO" id="GO:0006508">
    <property type="term" value="P:proteolysis"/>
    <property type="evidence" value="ECO:0007669"/>
    <property type="project" value="UniProtKB-KW"/>
</dbReference>
<feature type="region of interest" description="Disordered" evidence="9">
    <location>
        <begin position="671"/>
        <end position="711"/>
    </location>
</feature>
<keyword evidence="5" id="KW-0378">Hydrolase</keyword>
<gene>
    <name evidence="12" type="ORF">CLV34_2359</name>
</gene>
<dbReference type="GO" id="GO:0009002">
    <property type="term" value="F:serine-type D-Ala-D-Ala carboxypeptidase activity"/>
    <property type="evidence" value="ECO:0007669"/>
    <property type="project" value="UniProtKB-EC"/>
</dbReference>
<evidence type="ECO:0000256" key="6">
    <source>
        <dbReference type="ARBA" id="ARBA00023268"/>
    </source>
</evidence>
<dbReference type="Pfam" id="PF03793">
    <property type="entry name" value="PASTA"/>
    <property type="match status" value="1"/>
</dbReference>
<dbReference type="SMART" id="SM00740">
    <property type="entry name" value="PASTA"/>
    <property type="match status" value="1"/>
</dbReference>
<name>A0A2M8WJJ1_9MICO</name>
<feature type="domain" description="PASTA" evidence="11">
    <location>
        <begin position="706"/>
        <end position="770"/>
    </location>
</feature>
<organism evidence="12 13">
    <name type="scientific">Luteimicrobium subarcticum</name>
    <dbReference type="NCBI Taxonomy" id="620910"/>
    <lineage>
        <taxon>Bacteria</taxon>
        <taxon>Bacillati</taxon>
        <taxon>Actinomycetota</taxon>
        <taxon>Actinomycetes</taxon>
        <taxon>Micrococcales</taxon>
        <taxon>Luteimicrobium</taxon>
    </lineage>
</organism>